<evidence type="ECO:0000256" key="7">
    <source>
        <dbReference type="SAM" id="Phobius"/>
    </source>
</evidence>
<feature type="transmembrane region" description="Helical" evidence="7">
    <location>
        <begin position="161"/>
        <end position="183"/>
    </location>
</feature>
<feature type="compositionally biased region" description="Basic and acidic residues" evidence="6">
    <location>
        <begin position="354"/>
        <end position="386"/>
    </location>
</feature>
<keyword evidence="2" id="KW-1003">Cell membrane</keyword>
<evidence type="ECO:0000256" key="3">
    <source>
        <dbReference type="ARBA" id="ARBA00022692"/>
    </source>
</evidence>
<comment type="caution">
    <text evidence="8">The sequence shown here is derived from an EMBL/GenBank/DDBJ whole genome shotgun (WGS) entry which is preliminary data.</text>
</comment>
<keyword evidence="3 7" id="KW-0812">Transmembrane</keyword>
<keyword evidence="9" id="KW-1185">Reference proteome</keyword>
<dbReference type="EMBL" id="JAGSOV010000100">
    <property type="protein sequence ID" value="MCO1660974.1"/>
    <property type="molecule type" value="Genomic_DNA"/>
</dbReference>
<evidence type="ECO:0000313" key="9">
    <source>
        <dbReference type="Proteomes" id="UP001165283"/>
    </source>
</evidence>
<gene>
    <name evidence="8" type="ORF">KDL28_38600</name>
</gene>
<feature type="transmembrane region" description="Helical" evidence="7">
    <location>
        <begin position="238"/>
        <end position="259"/>
    </location>
</feature>
<evidence type="ECO:0000256" key="5">
    <source>
        <dbReference type="ARBA" id="ARBA00023136"/>
    </source>
</evidence>
<name>A0ABT1ADW9_9PSEU</name>
<evidence type="ECO:0000256" key="6">
    <source>
        <dbReference type="SAM" id="MobiDB-lite"/>
    </source>
</evidence>
<feature type="compositionally biased region" description="Basic and acidic residues" evidence="6">
    <location>
        <begin position="399"/>
        <end position="413"/>
    </location>
</feature>
<feature type="transmembrane region" description="Helical" evidence="7">
    <location>
        <begin position="203"/>
        <end position="226"/>
    </location>
</feature>
<evidence type="ECO:0000256" key="1">
    <source>
        <dbReference type="ARBA" id="ARBA00004651"/>
    </source>
</evidence>
<dbReference type="InterPro" id="IPR017039">
    <property type="entry name" value="Virul_fac_BrkB"/>
</dbReference>
<keyword evidence="4 7" id="KW-1133">Transmembrane helix</keyword>
<keyword evidence="5 7" id="KW-0472">Membrane</keyword>
<dbReference type="Proteomes" id="UP001165283">
    <property type="component" value="Unassembled WGS sequence"/>
</dbReference>
<feature type="transmembrane region" description="Helical" evidence="7">
    <location>
        <begin position="271"/>
        <end position="299"/>
    </location>
</feature>
<organism evidence="8 9">
    <name type="scientific">Pseudonocardia humida</name>
    <dbReference type="NCBI Taxonomy" id="2800819"/>
    <lineage>
        <taxon>Bacteria</taxon>
        <taxon>Bacillati</taxon>
        <taxon>Actinomycetota</taxon>
        <taxon>Actinomycetes</taxon>
        <taxon>Pseudonocardiales</taxon>
        <taxon>Pseudonocardiaceae</taxon>
        <taxon>Pseudonocardia</taxon>
    </lineage>
</organism>
<evidence type="ECO:0000256" key="4">
    <source>
        <dbReference type="ARBA" id="ARBA00022989"/>
    </source>
</evidence>
<dbReference type="Pfam" id="PF03631">
    <property type="entry name" value="Virul_fac_BrkB"/>
    <property type="match status" value="1"/>
</dbReference>
<feature type="region of interest" description="Disordered" evidence="6">
    <location>
        <begin position="1"/>
        <end position="26"/>
    </location>
</feature>
<feature type="transmembrane region" description="Helical" evidence="7">
    <location>
        <begin position="52"/>
        <end position="73"/>
    </location>
</feature>
<feature type="region of interest" description="Disordered" evidence="6">
    <location>
        <begin position="348"/>
        <end position="413"/>
    </location>
</feature>
<dbReference type="PANTHER" id="PTHR30213:SF0">
    <property type="entry name" value="UPF0761 MEMBRANE PROTEIN YIHY"/>
    <property type="match status" value="1"/>
</dbReference>
<comment type="subcellular location">
    <subcellularLocation>
        <location evidence="1">Cell membrane</location>
        <topology evidence="1">Multi-pass membrane protein</topology>
    </subcellularLocation>
</comment>
<evidence type="ECO:0000256" key="2">
    <source>
        <dbReference type="ARBA" id="ARBA00022475"/>
    </source>
</evidence>
<evidence type="ECO:0000313" key="8">
    <source>
        <dbReference type="EMBL" id="MCO1660974.1"/>
    </source>
</evidence>
<accession>A0ABT1ADW9</accession>
<protein>
    <submittedName>
        <fullName evidence="8">YihY/virulence factor BrkB family protein</fullName>
    </submittedName>
</protein>
<sequence>MGEFPQDSGPSAGDPVAVAGKGGGPGPVRRVVRRTLSGAWNDDIFSESASAAFWQTLSLPPLLLGLFGILGYVGDWFGPDTVTAVQQWIVQSTSGVFSRNAVDEIIAPTVGDILTTARAEVVSVGFVLSLWSGSSAMAAFVDAICRAHGQLDLRNYLWQRLLAILTYTVALVFGIVALPVVAIGPERIPGLLPEAVRGPVEAVVTALTTPVVGLVLVLALTTLYRIALPYKPPWWRGLPGALLAAVVFLVGVTGLRAYLDWITSTGYTYGALAAPIAFLLATFFIAFAIVAGAHVNAAIQAEWPAVLRRRGKVVARQRPEGTVPADDPEELGEAVQRDPEAAAALLEEMGYRIGRPERPEQPSAAPDERPDPVDRDEGGDTGSSERDPDDEAPDVPDAGQDHAPPDMAADRVR</sequence>
<dbReference type="PANTHER" id="PTHR30213">
    <property type="entry name" value="INNER MEMBRANE PROTEIN YHJD"/>
    <property type="match status" value="1"/>
</dbReference>
<reference evidence="8" key="1">
    <citation type="submission" date="2021-04" db="EMBL/GenBank/DDBJ databases">
        <title>Pseudonocardia sp. nov., isolated from sandy soil of mangrove forest.</title>
        <authorList>
            <person name="Zan Z."/>
            <person name="Huang R."/>
            <person name="Liu W."/>
        </authorList>
    </citation>
    <scope>NUCLEOTIDE SEQUENCE</scope>
    <source>
        <strain evidence="8">S2-4</strain>
    </source>
</reference>
<proteinExistence type="predicted"/>